<accession>A0A8J3HWA4</accession>
<dbReference type="AlphaFoldDB" id="A0A8J3HWA4"/>
<evidence type="ECO:0000313" key="2">
    <source>
        <dbReference type="Proteomes" id="UP000612362"/>
    </source>
</evidence>
<gene>
    <name evidence="1" type="ORF">KSX_00200</name>
</gene>
<reference evidence="1" key="1">
    <citation type="submission" date="2020-10" db="EMBL/GenBank/DDBJ databases">
        <title>Taxonomic study of unclassified bacteria belonging to the class Ktedonobacteria.</title>
        <authorList>
            <person name="Yabe S."/>
            <person name="Wang C.M."/>
            <person name="Zheng Y."/>
            <person name="Sakai Y."/>
            <person name="Cavaletti L."/>
            <person name="Monciardini P."/>
            <person name="Donadio S."/>
        </authorList>
    </citation>
    <scope>NUCLEOTIDE SEQUENCE</scope>
    <source>
        <strain evidence="1">SOSP1-1</strain>
    </source>
</reference>
<proteinExistence type="predicted"/>
<sequence>METEFALEGADPEEAWILWHFCAIAQPKQVQPIIKLTHGDPVWEETRGGLLQEDLPRISIVAMISHCSVKCAAASRRYTLHATQR</sequence>
<dbReference type="EMBL" id="BNJF01000001">
    <property type="protein sequence ID" value="GHO41857.1"/>
    <property type="molecule type" value="Genomic_DNA"/>
</dbReference>
<comment type="caution">
    <text evidence="1">The sequence shown here is derived from an EMBL/GenBank/DDBJ whole genome shotgun (WGS) entry which is preliminary data.</text>
</comment>
<name>A0A8J3HWA4_9CHLR</name>
<evidence type="ECO:0000313" key="1">
    <source>
        <dbReference type="EMBL" id="GHO41857.1"/>
    </source>
</evidence>
<dbReference type="Proteomes" id="UP000612362">
    <property type="component" value="Unassembled WGS sequence"/>
</dbReference>
<organism evidence="1 2">
    <name type="scientific">Ktedonospora formicarum</name>
    <dbReference type="NCBI Taxonomy" id="2778364"/>
    <lineage>
        <taxon>Bacteria</taxon>
        <taxon>Bacillati</taxon>
        <taxon>Chloroflexota</taxon>
        <taxon>Ktedonobacteria</taxon>
        <taxon>Ktedonobacterales</taxon>
        <taxon>Ktedonobacteraceae</taxon>
        <taxon>Ktedonospora</taxon>
    </lineage>
</organism>
<keyword evidence="2" id="KW-1185">Reference proteome</keyword>
<protein>
    <submittedName>
        <fullName evidence="1">Uncharacterized protein</fullName>
    </submittedName>
</protein>